<dbReference type="Proteomes" id="UP001230188">
    <property type="component" value="Unassembled WGS sequence"/>
</dbReference>
<feature type="region of interest" description="Disordered" evidence="1">
    <location>
        <begin position="15"/>
        <end position="57"/>
    </location>
</feature>
<dbReference type="SUPFAM" id="SSF53448">
    <property type="entry name" value="Nucleotide-diphospho-sugar transferases"/>
    <property type="match status" value="1"/>
</dbReference>
<reference evidence="2" key="1">
    <citation type="submission" date="2023-01" db="EMBL/GenBank/DDBJ databases">
        <title>Metagenome sequencing of chrysophaentin producing Chrysophaeum taylorii.</title>
        <authorList>
            <person name="Davison J."/>
            <person name="Bewley C."/>
        </authorList>
    </citation>
    <scope>NUCLEOTIDE SEQUENCE</scope>
    <source>
        <strain evidence="2">NIES-1699</strain>
    </source>
</reference>
<dbReference type="PANTHER" id="PTHR34496:SF6">
    <property type="entry name" value="GLYCOSYLTRANSFERASE 2-LIKE DOMAIN-CONTAINING PROTEIN"/>
    <property type="match status" value="1"/>
</dbReference>
<dbReference type="Pfam" id="PF11397">
    <property type="entry name" value="GlcNAc"/>
    <property type="match status" value="2"/>
</dbReference>
<dbReference type="InterPro" id="IPR021067">
    <property type="entry name" value="Glycosyltransferase"/>
</dbReference>
<evidence type="ECO:0000256" key="1">
    <source>
        <dbReference type="SAM" id="MobiDB-lite"/>
    </source>
</evidence>
<protein>
    <submittedName>
        <fullName evidence="2">Uncharacterized protein</fullName>
    </submittedName>
</protein>
<evidence type="ECO:0000313" key="3">
    <source>
        <dbReference type="Proteomes" id="UP001230188"/>
    </source>
</evidence>
<accession>A0AAD7UAT2</accession>
<feature type="compositionally biased region" description="Basic and acidic residues" evidence="1">
    <location>
        <begin position="47"/>
        <end position="57"/>
    </location>
</feature>
<organism evidence="2 3">
    <name type="scientific">Chrysophaeum taylorii</name>
    <dbReference type="NCBI Taxonomy" id="2483200"/>
    <lineage>
        <taxon>Eukaryota</taxon>
        <taxon>Sar</taxon>
        <taxon>Stramenopiles</taxon>
        <taxon>Ochrophyta</taxon>
        <taxon>Pelagophyceae</taxon>
        <taxon>Pelagomonadales</taxon>
        <taxon>Pelagomonadaceae</taxon>
        <taxon>Chrysophaeum</taxon>
    </lineage>
</organism>
<sequence length="516" mass="58251">MIVEWRWWQVEGDEGGFPLLTRQPVPASPATSSRAPTAAVPPAPPPETKKAPPREKSIWEMTAKEQRAHLWKIHADEAGPSDRAAQRFEDYAGRHHAPGARTDSEEEETIFVVTASYRDPEVASTIARAYARAAKPERVRFGVHAQNAGSDAEPERDPVGGLGALNVSCPRHPVCRAVAEGRISVSRELWKRAEGPTVARALAERWYRNETYVAGVDSHCHFVRGWDEVAIDMFKRIGNEHAIITAYPEGYGSDLQGGDGTEAYEPPTVVRSVGCIARTRRVNVHNTVSFKHDMTKCATPNGGVRVAFFAAGFSFSRGHRVLRVPYDPHTPYVFDGEEISMGVRAWTWGYDLYQPDCNIISHLYIPSGSPLRPVFWTEDWGRRWPCQFRSLVRIHKQLRIKEKLTPGVPDDMIDLDDWDLYDVGPRRDPATFFDWARIDVVNEWGDKCMPRNAPALRGQATGNKAHCWSDDLRGDYGKPGGMPYVPWRPGTEDLFPPMVRTAAYPPPENQWWRHRR</sequence>
<proteinExistence type="predicted"/>
<dbReference type="PANTHER" id="PTHR34496">
    <property type="entry name" value="GLCNAC TRANSFERASE-RELATED"/>
    <property type="match status" value="1"/>
</dbReference>
<evidence type="ECO:0000313" key="2">
    <source>
        <dbReference type="EMBL" id="KAJ8601173.1"/>
    </source>
</evidence>
<feature type="compositionally biased region" description="Low complexity" evidence="1">
    <location>
        <begin position="24"/>
        <end position="38"/>
    </location>
</feature>
<gene>
    <name evidence="2" type="ORF">CTAYLR_009910</name>
</gene>
<dbReference type="EMBL" id="JAQMWT010000445">
    <property type="protein sequence ID" value="KAJ8601173.1"/>
    <property type="molecule type" value="Genomic_DNA"/>
</dbReference>
<dbReference type="AlphaFoldDB" id="A0AAD7UAT2"/>
<keyword evidence="3" id="KW-1185">Reference proteome</keyword>
<dbReference type="InterPro" id="IPR029044">
    <property type="entry name" value="Nucleotide-diphossugar_trans"/>
</dbReference>
<comment type="caution">
    <text evidence="2">The sequence shown here is derived from an EMBL/GenBank/DDBJ whole genome shotgun (WGS) entry which is preliminary data.</text>
</comment>
<name>A0AAD7UAT2_9STRA</name>